<feature type="transmembrane region" description="Helical" evidence="2">
    <location>
        <begin position="288"/>
        <end position="308"/>
    </location>
</feature>
<feature type="compositionally biased region" description="Low complexity" evidence="1">
    <location>
        <begin position="55"/>
        <end position="71"/>
    </location>
</feature>
<name>A0ABV3HSW9_9ACTN</name>
<evidence type="ECO:0008006" key="5">
    <source>
        <dbReference type="Google" id="ProtNLM"/>
    </source>
</evidence>
<feature type="transmembrane region" description="Helical" evidence="2">
    <location>
        <begin position="248"/>
        <end position="268"/>
    </location>
</feature>
<dbReference type="RefSeq" id="WP_364592431.1">
    <property type="nucleotide sequence ID" value="NZ_JBFAQK010000014.1"/>
</dbReference>
<organism evidence="3 4">
    <name type="scientific">Streptomyces kurssanovii</name>
    <dbReference type="NCBI Taxonomy" id="67312"/>
    <lineage>
        <taxon>Bacteria</taxon>
        <taxon>Bacillati</taxon>
        <taxon>Actinomycetota</taxon>
        <taxon>Actinomycetes</taxon>
        <taxon>Kitasatosporales</taxon>
        <taxon>Streptomycetaceae</taxon>
        <taxon>Streptomyces</taxon>
    </lineage>
</organism>
<keyword evidence="2" id="KW-0812">Transmembrane</keyword>
<feature type="transmembrane region" description="Helical" evidence="2">
    <location>
        <begin position="329"/>
        <end position="350"/>
    </location>
</feature>
<feature type="region of interest" description="Disordered" evidence="1">
    <location>
        <begin position="1"/>
        <end position="106"/>
    </location>
</feature>
<evidence type="ECO:0000313" key="4">
    <source>
        <dbReference type="Proteomes" id="UP001552521"/>
    </source>
</evidence>
<dbReference type="Proteomes" id="UP001552521">
    <property type="component" value="Unassembled WGS sequence"/>
</dbReference>
<accession>A0ABV3HSW9</accession>
<feature type="transmembrane region" description="Helical" evidence="2">
    <location>
        <begin position="386"/>
        <end position="405"/>
    </location>
</feature>
<keyword evidence="2" id="KW-0472">Membrane</keyword>
<evidence type="ECO:0000256" key="1">
    <source>
        <dbReference type="SAM" id="MobiDB-lite"/>
    </source>
</evidence>
<protein>
    <recommendedName>
        <fullName evidence="5">Integral membrane protein</fullName>
    </recommendedName>
</protein>
<comment type="caution">
    <text evidence="3">The sequence shown here is derived from an EMBL/GenBank/DDBJ whole genome shotgun (WGS) entry which is preliminary data.</text>
</comment>
<evidence type="ECO:0000313" key="3">
    <source>
        <dbReference type="EMBL" id="MEV4681677.1"/>
    </source>
</evidence>
<evidence type="ECO:0000256" key="2">
    <source>
        <dbReference type="SAM" id="Phobius"/>
    </source>
</evidence>
<gene>
    <name evidence="3" type="ORF">AB0K36_12980</name>
</gene>
<reference evidence="3 4" key="1">
    <citation type="submission" date="2024-06" db="EMBL/GenBank/DDBJ databases">
        <title>The Natural Products Discovery Center: Release of the First 8490 Sequenced Strains for Exploring Actinobacteria Biosynthetic Diversity.</title>
        <authorList>
            <person name="Kalkreuter E."/>
            <person name="Kautsar S.A."/>
            <person name="Yang D."/>
            <person name="Bader C.D."/>
            <person name="Teijaro C.N."/>
            <person name="Fluegel L."/>
            <person name="Davis C.M."/>
            <person name="Simpson J.R."/>
            <person name="Lauterbach L."/>
            <person name="Steele A.D."/>
            <person name="Gui C."/>
            <person name="Meng S."/>
            <person name="Li G."/>
            <person name="Viehrig K."/>
            <person name="Ye F."/>
            <person name="Su P."/>
            <person name="Kiefer A.F."/>
            <person name="Nichols A."/>
            <person name="Cepeda A.J."/>
            <person name="Yan W."/>
            <person name="Fan B."/>
            <person name="Jiang Y."/>
            <person name="Adhikari A."/>
            <person name="Zheng C.-J."/>
            <person name="Schuster L."/>
            <person name="Cowan T.M."/>
            <person name="Smanski M.J."/>
            <person name="Chevrette M.G."/>
            <person name="De Carvalho L.P.S."/>
            <person name="Shen B."/>
        </authorList>
    </citation>
    <scope>NUCLEOTIDE SEQUENCE [LARGE SCALE GENOMIC DNA]</scope>
    <source>
        <strain evidence="3 4">NPDC049344</strain>
    </source>
</reference>
<feature type="transmembrane region" description="Helical" evidence="2">
    <location>
        <begin position="417"/>
        <end position="441"/>
    </location>
</feature>
<keyword evidence="2" id="KW-1133">Transmembrane helix</keyword>
<keyword evidence="4" id="KW-1185">Reference proteome</keyword>
<proteinExistence type="predicted"/>
<sequence length="455" mass="45835">MTAPRVTGRTAHAEPAGAGRAPDPALALAALTRLHEELATATADDAVTGHRPDTAAEPSPEAGAAPRPGAGTDDDRTRTVRPGQPPRSSAADGGPGGARQGRRGPADPVKALMHRHRELCEQAVDPLEIAAGLEAHGVTDRTAARFRHRDVFALAEEMYARVPRGKEHTAAPVRPARAADPRAGRTFPAPELLLALLPGAVCALAVAGAAAAGGALRLVVGVAGAAAVAVTVALCLRRGPLRAKGRTVASVRMWTLCLLAYAAYGQGLLREVTTGGPDGAWPMDPAPLVGLALAVAPAAWCAHLFSVLARRRLERSRGLDEFAAGARPLLLAALVLYTGTLMALLAATGLVLPGDALAPTAALGTLLFLARLLIVHGFAGPAATALAAACAAEAAAPALLLAGRLPGLEALARPVEAIVAAWGVAAVPALACGAAALGLLAHAVPALARASAHTP</sequence>
<feature type="compositionally biased region" description="Low complexity" evidence="1">
    <location>
        <begin position="13"/>
        <end position="32"/>
    </location>
</feature>
<feature type="transmembrane region" description="Helical" evidence="2">
    <location>
        <begin position="356"/>
        <end position="374"/>
    </location>
</feature>
<dbReference type="EMBL" id="JBFAQK010000014">
    <property type="protein sequence ID" value="MEV4681677.1"/>
    <property type="molecule type" value="Genomic_DNA"/>
</dbReference>
<feature type="transmembrane region" description="Helical" evidence="2">
    <location>
        <begin position="192"/>
        <end position="212"/>
    </location>
</feature>
<feature type="transmembrane region" description="Helical" evidence="2">
    <location>
        <begin position="218"/>
        <end position="236"/>
    </location>
</feature>